<comment type="caution">
    <text evidence="2">The sequence shown here is derived from an EMBL/GenBank/DDBJ whole genome shotgun (WGS) entry which is preliminary data.</text>
</comment>
<name>V9FMM6_PHYNI</name>
<dbReference type="HOGENOM" id="CLU_3336715_0_0_1"/>
<gene>
    <name evidence="2" type="ORF">F443_04505</name>
</gene>
<dbReference type="AlphaFoldDB" id="V9FMM6"/>
<feature type="region of interest" description="Disordered" evidence="1">
    <location>
        <begin position="1"/>
        <end position="38"/>
    </location>
</feature>
<sequence length="38" mass="4326">METTLHMSSEDSAKYPSPVKEAQEKPWLHDSSNTSYVN</sequence>
<proteinExistence type="predicted"/>
<protein>
    <submittedName>
        <fullName evidence="2">Uncharacterized protein</fullName>
    </submittedName>
</protein>
<keyword evidence="3" id="KW-1185">Reference proteome</keyword>
<evidence type="ECO:0000256" key="1">
    <source>
        <dbReference type="SAM" id="MobiDB-lite"/>
    </source>
</evidence>
<reference evidence="2 3" key="1">
    <citation type="submission" date="2013-11" db="EMBL/GenBank/DDBJ databases">
        <title>The Genome Sequence of Phytophthora parasitica P1569.</title>
        <authorList>
            <consortium name="The Broad Institute Genomics Platform"/>
            <person name="Russ C."/>
            <person name="Tyler B."/>
            <person name="Panabieres F."/>
            <person name="Shan W."/>
            <person name="Tripathy S."/>
            <person name="Grunwald N."/>
            <person name="Machado M."/>
            <person name="Johnson C.S."/>
            <person name="Arredondo F."/>
            <person name="Hong C."/>
            <person name="Coffey M."/>
            <person name="Young S.K."/>
            <person name="Zeng Q."/>
            <person name="Gargeya S."/>
            <person name="Fitzgerald M."/>
            <person name="Abouelleil A."/>
            <person name="Alvarado L."/>
            <person name="Chapman S.B."/>
            <person name="Gainer-Dewar J."/>
            <person name="Goldberg J."/>
            <person name="Griggs A."/>
            <person name="Gujja S."/>
            <person name="Hansen M."/>
            <person name="Howarth C."/>
            <person name="Imamovic A."/>
            <person name="Ireland A."/>
            <person name="Larimer J."/>
            <person name="McCowan C."/>
            <person name="Murphy C."/>
            <person name="Pearson M."/>
            <person name="Poon T.W."/>
            <person name="Priest M."/>
            <person name="Roberts A."/>
            <person name="Saif S."/>
            <person name="Shea T."/>
            <person name="Sykes S."/>
            <person name="Wortman J."/>
            <person name="Nusbaum C."/>
            <person name="Birren B."/>
        </authorList>
    </citation>
    <scope>NUCLEOTIDE SEQUENCE [LARGE SCALE GENOMIC DNA]</scope>
    <source>
        <strain evidence="2 3">P1569</strain>
    </source>
</reference>
<accession>V9FMM6</accession>
<dbReference type="Proteomes" id="UP000018721">
    <property type="component" value="Unassembled WGS sequence"/>
</dbReference>
<dbReference type="EMBL" id="ANIZ01000819">
    <property type="protein sequence ID" value="ETI52326.1"/>
    <property type="molecule type" value="Genomic_DNA"/>
</dbReference>
<organism evidence="2 3">
    <name type="scientific">Phytophthora nicotianae P1569</name>
    <dbReference type="NCBI Taxonomy" id="1317065"/>
    <lineage>
        <taxon>Eukaryota</taxon>
        <taxon>Sar</taxon>
        <taxon>Stramenopiles</taxon>
        <taxon>Oomycota</taxon>
        <taxon>Peronosporomycetes</taxon>
        <taxon>Peronosporales</taxon>
        <taxon>Peronosporaceae</taxon>
        <taxon>Phytophthora</taxon>
    </lineage>
</organism>
<evidence type="ECO:0000313" key="3">
    <source>
        <dbReference type="Proteomes" id="UP000018721"/>
    </source>
</evidence>
<evidence type="ECO:0000313" key="2">
    <source>
        <dbReference type="EMBL" id="ETI52326.1"/>
    </source>
</evidence>